<dbReference type="PANTHER" id="PTHR36018:SF1">
    <property type="entry name" value="OS09G0481800 PROTEIN"/>
    <property type="match status" value="1"/>
</dbReference>
<dbReference type="PANTHER" id="PTHR36018">
    <property type="entry name" value="OS09G0481800 PROTEIN"/>
    <property type="match status" value="1"/>
</dbReference>
<proteinExistence type="predicted"/>
<gene>
    <name evidence="2" type="ORF">THAPSDRAFT_8256</name>
</gene>
<organism evidence="2 3">
    <name type="scientific">Thalassiosira pseudonana</name>
    <name type="common">Marine diatom</name>
    <name type="synonym">Cyclotella nana</name>
    <dbReference type="NCBI Taxonomy" id="35128"/>
    <lineage>
        <taxon>Eukaryota</taxon>
        <taxon>Sar</taxon>
        <taxon>Stramenopiles</taxon>
        <taxon>Ochrophyta</taxon>
        <taxon>Bacillariophyta</taxon>
        <taxon>Coscinodiscophyceae</taxon>
        <taxon>Thalassiosirophycidae</taxon>
        <taxon>Thalassiosirales</taxon>
        <taxon>Thalassiosiraceae</taxon>
        <taxon>Thalassiosira</taxon>
    </lineage>
</organism>
<dbReference type="EMBL" id="CM000646">
    <property type="protein sequence ID" value="EED89961.1"/>
    <property type="molecule type" value="Genomic_DNA"/>
</dbReference>
<sequence>MKSISLAFVAFTLAKPTYSFSSSSLTTRRHAPSSSSHTQVLLSTDTSPPQSSSSSSTSTTALKANIYDDWSLDLLSTSQSPYTYDDLIVPCEEETIEECLEEFMESDYGKTMFGRHDVPASVGITGSIEFVSLEGPECVLALTGKFWHKRETVLGKAAMYLNARIPELTTITVSTAEELQDFEDVIDEFTGEVLYTEDKRSPDFNGDRETMTYQGLNPDDRGPFVFSSSGLIRPA</sequence>
<feature type="region of interest" description="Disordered" evidence="1">
    <location>
        <begin position="23"/>
        <end position="58"/>
    </location>
</feature>
<dbReference type="PaxDb" id="35128-Thaps8256"/>
<dbReference type="HOGENOM" id="CLU_1182245_0_0_1"/>
<dbReference type="InParanoid" id="B8C8Z2"/>
<evidence type="ECO:0000256" key="1">
    <source>
        <dbReference type="SAM" id="MobiDB-lite"/>
    </source>
</evidence>
<dbReference type="eggNOG" id="ENOG502S4SG">
    <property type="taxonomic scope" value="Eukaryota"/>
</dbReference>
<dbReference type="RefSeq" id="XP_002292765.1">
    <property type="nucleotide sequence ID" value="XM_002292729.1"/>
</dbReference>
<dbReference type="Proteomes" id="UP000001449">
    <property type="component" value="Chromosome 10"/>
</dbReference>
<accession>B8C8Z2</accession>
<name>B8C8Z2_THAPS</name>
<keyword evidence="3" id="KW-1185">Reference proteome</keyword>
<dbReference type="KEGG" id="tps:THAPSDRAFT_8256"/>
<reference evidence="2 3" key="2">
    <citation type="journal article" date="2008" name="Nature">
        <title>The Phaeodactylum genome reveals the evolutionary history of diatom genomes.</title>
        <authorList>
            <person name="Bowler C."/>
            <person name="Allen A.E."/>
            <person name="Badger J.H."/>
            <person name="Grimwood J."/>
            <person name="Jabbari K."/>
            <person name="Kuo A."/>
            <person name="Maheswari U."/>
            <person name="Martens C."/>
            <person name="Maumus F."/>
            <person name="Otillar R.P."/>
            <person name="Rayko E."/>
            <person name="Salamov A."/>
            <person name="Vandepoele K."/>
            <person name="Beszteri B."/>
            <person name="Gruber A."/>
            <person name="Heijde M."/>
            <person name="Katinka M."/>
            <person name="Mock T."/>
            <person name="Valentin K."/>
            <person name="Verret F."/>
            <person name="Berges J.A."/>
            <person name="Brownlee C."/>
            <person name="Cadoret J.P."/>
            <person name="Chiovitti A."/>
            <person name="Choi C.J."/>
            <person name="Coesel S."/>
            <person name="De Martino A."/>
            <person name="Detter J.C."/>
            <person name="Durkin C."/>
            <person name="Falciatore A."/>
            <person name="Fournet J."/>
            <person name="Haruta M."/>
            <person name="Huysman M.J."/>
            <person name="Jenkins B.D."/>
            <person name="Jiroutova K."/>
            <person name="Jorgensen R.E."/>
            <person name="Joubert Y."/>
            <person name="Kaplan A."/>
            <person name="Kroger N."/>
            <person name="Kroth P.G."/>
            <person name="La Roche J."/>
            <person name="Lindquist E."/>
            <person name="Lommer M."/>
            <person name="Martin-Jezequel V."/>
            <person name="Lopez P.J."/>
            <person name="Lucas S."/>
            <person name="Mangogna M."/>
            <person name="McGinnis K."/>
            <person name="Medlin L.K."/>
            <person name="Montsant A."/>
            <person name="Oudot-Le Secq M.P."/>
            <person name="Napoli C."/>
            <person name="Obornik M."/>
            <person name="Parker M.S."/>
            <person name="Petit J.L."/>
            <person name="Porcel B.M."/>
            <person name="Poulsen N."/>
            <person name="Robison M."/>
            <person name="Rychlewski L."/>
            <person name="Rynearson T.A."/>
            <person name="Schmutz J."/>
            <person name="Shapiro H."/>
            <person name="Siaut M."/>
            <person name="Stanley M."/>
            <person name="Sussman M.R."/>
            <person name="Taylor A.R."/>
            <person name="Vardi A."/>
            <person name="von Dassow P."/>
            <person name="Vyverman W."/>
            <person name="Willis A."/>
            <person name="Wyrwicz L.S."/>
            <person name="Rokhsar D.S."/>
            <person name="Weissenbach J."/>
            <person name="Armbrust E.V."/>
            <person name="Green B.R."/>
            <person name="Van de Peer Y."/>
            <person name="Grigoriev I.V."/>
        </authorList>
    </citation>
    <scope>NUCLEOTIDE SEQUENCE [LARGE SCALE GENOMIC DNA]</scope>
    <source>
        <strain evidence="2 3">CCMP1335</strain>
    </source>
</reference>
<evidence type="ECO:0000313" key="3">
    <source>
        <dbReference type="Proteomes" id="UP000001449"/>
    </source>
</evidence>
<feature type="compositionally biased region" description="Low complexity" evidence="1">
    <location>
        <begin position="43"/>
        <end position="58"/>
    </location>
</feature>
<dbReference type="GeneID" id="7447000"/>
<reference evidence="2 3" key="1">
    <citation type="journal article" date="2004" name="Science">
        <title>The genome of the diatom Thalassiosira pseudonana: ecology, evolution, and metabolism.</title>
        <authorList>
            <person name="Armbrust E.V."/>
            <person name="Berges J.A."/>
            <person name="Bowler C."/>
            <person name="Green B.R."/>
            <person name="Martinez D."/>
            <person name="Putnam N.H."/>
            <person name="Zhou S."/>
            <person name="Allen A.E."/>
            <person name="Apt K.E."/>
            <person name="Bechner M."/>
            <person name="Brzezinski M.A."/>
            <person name="Chaal B.K."/>
            <person name="Chiovitti A."/>
            <person name="Davis A.K."/>
            <person name="Demarest M.S."/>
            <person name="Detter J.C."/>
            <person name="Glavina T."/>
            <person name="Goodstein D."/>
            <person name="Hadi M.Z."/>
            <person name="Hellsten U."/>
            <person name="Hildebrand M."/>
            <person name="Jenkins B.D."/>
            <person name="Jurka J."/>
            <person name="Kapitonov V.V."/>
            <person name="Kroger N."/>
            <person name="Lau W.W."/>
            <person name="Lane T.W."/>
            <person name="Larimer F.W."/>
            <person name="Lippmeier J.C."/>
            <person name="Lucas S."/>
            <person name="Medina M."/>
            <person name="Montsant A."/>
            <person name="Obornik M."/>
            <person name="Parker M.S."/>
            <person name="Palenik B."/>
            <person name="Pazour G.J."/>
            <person name="Richardson P.M."/>
            <person name="Rynearson T.A."/>
            <person name="Saito M.A."/>
            <person name="Schwartz D.C."/>
            <person name="Thamatrakoln K."/>
            <person name="Valentin K."/>
            <person name="Vardi A."/>
            <person name="Wilkerson F.P."/>
            <person name="Rokhsar D.S."/>
        </authorList>
    </citation>
    <scope>NUCLEOTIDE SEQUENCE [LARGE SCALE GENOMIC DNA]</scope>
    <source>
        <strain evidence="2 3">CCMP1335</strain>
    </source>
</reference>
<protein>
    <submittedName>
        <fullName evidence="2">Uncharacterized protein</fullName>
    </submittedName>
</protein>
<evidence type="ECO:0000313" key="2">
    <source>
        <dbReference type="EMBL" id="EED89961.1"/>
    </source>
</evidence>
<dbReference type="AlphaFoldDB" id="B8C8Z2"/>
<feature type="compositionally biased region" description="Polar residues" evidence="1">
    <location>
        <begin position="23"/>
        <end position="42"/>
    </location>
</feature>